<proteinExistence type="predicted"/>
<protein>
    <submittedName>
        <fullName evidence="1">Uncharacterized protein</fullName>
    </submittedName>
</protein>
<dbReference type="AlphaFoldDB" id="A0AAD7DVJ6"/>
<organism evidence="1 2">
    <name type="scientific">Mycena rosella</name>
    <name type="common">Pink bonnet</name>
    <name type="synonym">Agaricus rosellus</name>
    <dbReference type="NCBI Taxonomy" id="1033263"/>
    <lineage>
        <taxon>Eukaryota</taxon>
        <taxon>Fungi</taxon>
        <taxon>Dikarya</taxon>
        <taxon>Basidiomycota</taxon>
        <taxon>Agaricomycotina</taxon>
        <taxon>Agaricomycetes</taxon>
        <taxon>Agaricomycetidae</taxon>
        <taxon>Agaricales</taxon>
        <taxon>Marasmiineae</taxon>
        <taxon>Mycenaceae</taxon>
        <taxon>Mycena</taxon>
    </lineage>
</organism>
<comment type="caution">
    <text evidence="1">The sequence shown here is derived from an EMBL/GenBank/DDBJ whole genome shotgun (WGS) entry which is preliminary data.</text>
</comment>
<accession>A0AAD7DVJ6</accession>
<evidence type="ECO:0000313" key="2">
    <source>
        <dbReference type="Proteomes" id="UP001221757"/>
    </source>
</evidence>
<keyword evidence="2" id="KW-1185">Reference proteome</keyword>
<gene>
    <name evidence="1" type="ORF">B0H17DRAFT_1195605</name>
</gene>
<sequence length="88" mass="9457">MVIADAGNAGPSTPHDSGIEAPIAILDLLDAANVGPAALYPEPLKPTKLHGCLIPALASHLKSTPESRFLDLKGRERRRFADTQRRTF</sequence>
<name>A0AAD7DVJ6_MYCRO</name>
<dbReference type="EMBL" id="JARKIE010000019">
    <property type="protein sequence ID" value="KAJ7700760.1"/>
    <property type="molecule type" value="Genomic_DNA"/>
</dbReference>
<evidence type="ECO:0000313" key="1">
    <source>
        <dbReference type="EMBL" id="KAJ7700760.1"/>
    </source>
</evidence>
<reference evidence="1" key="1">
    <citation type="submission" date="2023-03" db="EMBL/GenBank/DDBJ databases">
        <title>Massive genome expansion in bonnet fungi (Mycena s.s.) driven by repeated elements and novel gene families across ecological guilds.</title>
        <authorList>
            <consortium name="Lawrence Berkeley National Laboratory"/>
            <person name="Harder C.B."/>
            <person name="Miyauchi S."/>
            <person name="Viragh M."/>
            <person name="Kuo A."/>
            <person name="Thoen E."/>
            <person name="Andreopoulos B."/>
            <person name="Lu D."/>
            <person name="Skrede I."/>
            <person name="Drula E."/>
            <person name="Henrissat B."/>
            <person name="Morin E."/>
            <person name="Kohler A."/>
            <person name="Barry K."/>
            <person name="LaButti K."/>
            <person name="Morin E."/>
            <person name="Salamov A."/>
            <person name="Lipzen A."/>
            <person name="Mereny Z."/>
            <person name="Hegedus B."/>
            <person name="Baldrian P."/>
            <person name="Stursova M."/>
            <person name="Weitz H."/>
            <person name="Taylor A."/>
            <person name="Grigoriev I.V."/>
            <person name="Nagy L.G."/>
            <person name="Martin F."/>
            <person name="Kauserud H."/>
        </authorList>
    </citation>
    <scope>NUCLEOTIDE SEQUENCE</scope>
    <source>
        <strain evidence="1">CBHHK067</strain>
    </source>
</reference>
<dbReference type="Proteomes" id="UP001221757">
    <property type="component" value="Unassembled WGS sequence"/>
</dbReference>